<dbReference type="GO" id="GO:0050135">
    <property type="term" value="F:NADP+ nucleosidase activity"/>
    <property type="evidence" value="ECO:0007669"/>
    <property type="project" value="InterPro"/>
</dbReference>
<name>A0A931DSX6_9ACTN</name>
<evidence type="ECO:0000313" key="3">
    <source>
        <dbReference type="Proteomes" id="UP000614047"/>
    </source>
</evidence>
<dbReference type="Pfam" id="PF14021">
    <property type="entry name" value="TNT"/>
    <property type="match status" value="1"/>
</dbReference>
<organism evidence="2 3">
    <name type="scientific">Actinomadura viridis</name>
    <dbReference type="NCBI Taxonomy" id="58110"/>
    <lineage>
        <taxon>Bacteria</taxon>
        <taxon>Bacillati</taxon>
        <taxon>Actinomycetota</taxon>
        <taxon>Actinomycetes</taxon>
        <taxon>Streptosporangiales</taxon>
        <taxon>Thermomonosporaceae</taxon>
        <taxon>Actinomadura</taxon>
    </lineage>
</organism>
<accession>A0A931DSX6</accession>
<dbReference type="Proteomes" id="UP000614047">
    <property type="component" value="Unassembled WGS sequence"/>
</dbReference>
<proteinExistence type="predicted"/>
<comment type="caution">
    <text evidence="2">The sequence shown here is derived from an EMBL/GenBank/DDBJ whole genome shotgun (WGS) entry which is preliminary data.</text>
</comment>
<dbReference type="RefSeq" id="WP_197015351.1">
    <property type="nucleotide sequence ID" value="NZ_BAABES010000015.1"/>
</dbReference>
<dbReference type="AlphaFoldDB" id="A0A931DSX6"/>
<sequence length="316" mass="34329">MTGPLESLVPAGLPQTEHDLIASLDGESPLLFPWARRALRNVTGDRAGRFLLGRVTPGCWSVVRGEPGWLAVHRRDEALVDGDRSGDEVVAFETARSAVADAMAGVMADAEVALTSGLLELAGLIHQDPRNLNVTWSLGEAGRAIKERGGERDGPRAQGPGLPLEAFEGHLPDYFLRLPVPPPETGPFVSVREIHALAARAMLPVEAKETKETEELPEGTVLDGYGSQDQEFLFTPETSFRRRGLRGGPRAYERRTYRVQRPLRAHPGFPVDKMLAPHPAEARTKDHEDRGYYLVDSIAALVASGALVEIDGADGR</sequence>
<evidence type="ECO:0000259" key="1">
    <source>
        <dbReference type="Pfam" id="PF14021"/>
    </source>
</evidence>
<dbReference type="EMBL" id="JADOUA010000001">
    <property type="protein sequence ID" value="MBG6093266.1"/>
    <property type="molecule type" value="Genomic_DNA"/>
</dbReference>
<feature type="domain" description="TNT" evidence="1">
    <location>
        <begin position="215"/>
        <end position="309"/>
    </location>
</feature>
<reference evidence="2" key="1">
    <citation type="submission" date="2020-11" db="EMBL/GenBank/DDBJ databases">
        <title>Sequencing the genomes of 1000 actinobacteria strains.</title>
        <authorList>
            <person name="Klenk H.-P."/>
        </authorList>
    </citation>
    <scope>NUCLEOTIDE SEQUENCE</scope>
    <source>
        <strain evidence="2">DSM 43175</strain>
    </source>
</reference>
<gene>
    <name evidence="2" type="ORF">IW256_007379</name>
</gene>
<keyword evidence="3" id="KW-1185">Reference proteome</keyword>
<evidence type="ECO:0000313" key="2">
    <source>
        <dbReference type="EMBL" id="MBG6093266.1"/>
    </source>
</evidence>
<dbReference type="InterPro" id="IPR025331">
    <property type="entry name" value="TNT"/>
</dbReference>
<protein>
    <recommendedName>
        <fullName evidence="1">TNT domain-containing protein</fullName>
    </recommendedName>
</protein>